<feature type="domain" description="CBS" evidence="9">
    <location>
        <begin position="257"/>
        <end position="315"/>
    </location>
</feature>
<dbReference type="InterPro" id="IPR005892">
    <property type="entry name" value="Gly-betaine_transp_ATP-bd"/>
</dbReference>
<keyword evidence="5 7" id="KW-0067">ATP-binding</keyword>
<dbReference type="GO" id="GO:0031460">
    <property type="term" value="P:glycine betaine transport"/>
    <property type="evidence" value="ECO:0007669"/>
    <property type="project" value="InterPro"/>
</dbReference>
<proteinExistence type="inferred from homology"/>
<dbReference type="GO" id="GO:0016887">
    <property type="term" value="F:ATP hydrolysis activity"/>
    <property type="evidence" value="ECO:0007669"/>
    <property type="project" value="UniProtKB-UniRule"/>
</dbReference>
<dbReference type="SMART" id="SM00116">
    <property type="entry name" value="CBS"/>
    <property type="match status" value="2"/>
</dbReference>
<dbReference type="OrthoDB" id="9802264at2"/>
<dbReference type="Pfam" id="PF00571">
    <property type="entry name" value="CBS"/>
    <property type="match status" value="2"/>
</dbReference>
<organism evidence="10 11">
    <name type="scientific">Zymobacter palmae</name>
    <dbReference type="NCBI Taxonomy" id="33074"/>
    <lineage>
        <taxon>Bacteria</taxon>
        <taxon>Pseudomonadati</taxon>
        <taxon>Pseudomonadota</taxon>
        <taxon>Gammaproteobacteria</taxon>
        <taxon>Oceanospirillales</taxon>
        <taxon>Halomonadaceae</taxon>
        <taxon>Zymobacter group</taxon>
        <taxon>Zymobacter</taxon>
    </lineage>
</organism>
<comment type="catalytic activity">
    <reaction evidence="7">
        <text>a quaternary ammonium(out) + ATP + H2O = a quaternary ammonium(in) + ADP + phosphate + H(+)</text>
        <dbReference type="Rhea" id="RHEA:11036"/>
        <dbReference type="ChEBI" id="CHEBI:15377"/>
        <dbReference type="ChEBI" id="CHEBI:15378"/>
        <dbReference type="ChEBI" id="CHEBI:30616"/>
        <dbReference type="ChEBI" id="CHEBI:35267"/>
        <dbReference type="ChEBI" id="CHEBI:43474"/>
        <dbReference type="ChEBI" id="CHEBI:456216"/>
    </reaction>
</comment>
<accession>A0A348HGY8</accession>
<dbReference type="InterPro" id="IPR027417">
    <property type="entry name" value="P-loop_NTPase"/>
</dbReference>
<comment type="subcellular location">
    <subcellularLocation>
        <location evidence="7">Cell inner membrane</location>
        <topology evidence="7">Peripheral membrane protein</topology>
    </subcellularLocation>
</comment>
<evidence type="ECO:0000313" key="10">
    <source>
        <dbReference type="EMBL" id="BBG30890.1"/>
    </source>
</evidence>
<dbReference type="NCBIfam" id="TIGR01186">
    <property type="entry name" value="proV"/>
    <property type="match status" value="1"/>
</dbReference>
<dbReference type="FunFam" id="3.40.50.300:FF:000201">
    <property type="entry name" value="Glycine betaine/L-proline ABC transporter ATP-binding protein"/>
    <property type="match status" value="1"/>
</dbReference>
<evidence type="ECO:0000256" key="3">
    <source>
        <dbReference type="ARBA" id="ARBA00022737"/>
    </source>
</evidence>
<dbReference type="PROSITE" id="PS00211">
    <property type="entry name" value="ABC_TRANSPORTER_1"/>
    <property type="match status" value="1"/>
</dbReference>
<dbReference type="SUPFAM" id="SSF52540">
    <property type="entry name" value="P-loop containing nucleoside triphosphate hydrolases"/>
    <property type="match status" value="1"/>
</dbReference>
<keyword evidence="3" id="KW-0677">Repeat</keyword>
<dbReference type="AlphaFoldDB" id="A0A348HGY8"/>
<dbReference type="GO" id="GO:0005524">
    <property type="term" value="F:ATP binding"/>
    <property type="evidence" value="ECO:0007669"/>
    <property type="project" value="UniProtKB-UniRule"/>
</dbReference>
<dbReference type="PANTHER" id="PTHR43117:SF4">
    <property type="entry name" value="OSMOPROTECTANT IMPORT ATP-BINDING PROTEIN OSMV"/>
    <property type="match status" value="1"/>
</dbReference>
<dbReference type="GO" id="GO:0015418">
    <property type="term" value="F:ABC-type quaternary ammonium compound transporting activity"/>
    <property type="evidence" value="ECO:0007669"/>
    <property type="project" value="UniProtKB-EC"/>
</dbReference>
<dbReference type="Gene3D" id="3.10.580.10">
    <property type="entry name" value="CBS-domain"/>
    <property type="match status" value="1"/>
</dbReference>
<feature type="domain" description="ABC transporter" evidence="8">
    <location>
        <begin position="2"/>
        <end position="240"/>
    </location>
</feature>
<reference evidence="10 11" key="1">
    <citation type="submission" date="2018-09" db="EMBL/GenBank/DDBJ databases">
        <title>Zymobacter palmae IAM14233 (=T109) whole genome analysis.</title>
        <authorList>
            <person name="Yanase H."/>
        </authorList>
    </citation>
    <scope>NUCLEOTIDE SEQUENCE [LARGE SCALE GENOMIC DNA]</scope>
    <source>
        <strain evidence="10 11">IAM14233</strain>
    </source>
</reference>
<dbReference type="EC" id="7.6.2.9" evidence="7"/>
<dbReference type="RefSeq" id="WP_038279201.1">
    <property type="nucleotide sequence ID" value="NZ_AP018933.1"/>
</dbReference>
<dbReference type="SMART" id="SM00382">
    <property type="entry name" value="AAA"/>
    <property type="match status" value="1"/>
</dbReference>
<dbReference type="PROSITE" id="PS51371">
    <property type="entry name" value="CBS"/>
    <property type="match status" value="2"/>
</dbReference>
<evidence type="ECO:0000259" key="8">
    <source>
        <dbReference type="PROSITE" id="PS50893"/>
    </source>
</evidence>
<dbReference type="PROSITE" id="PS50893">
    <property type="entry name" value="ABC_TRANSPORTER_2"/>
    <property type="match status" value="1"/>
</dbReference>
<keyword evidence="6" id="KW-0129">CBS domain</keyword>
<dbReference type="Gene3D" id="3.40.50.300">
    <property type="entry name" value="P-loop containing nucleotide triphosphate hydrolases"/>
    <property type="match status" value="1"/>
</dbReference>
<dbReference type="InterPro" id="IPR017871">
    <property type="entry name" value="ABC_transporter-like_CS"/>
</dbReference>
<comment type="similarity">
    <text evidence="1 7">Belongs to the ABC transporter superfamily.</text>
</comment>
<evidence type="ECO:0000256" key="1">
    <source>
        <dbReference type="ARBA" id="ARBA00005417"/>
    </source>
</evidence>
<keyword evidence="7" id="KW-0472">Membrane</keyword>
<comment type="subunit">
    <text evidence="7">The complex is probably composed of two ATP-binding proteins, two transmembrane proteins and a solute-binding protein.</text>
</comment>
<keyword evidence="7" id="KW-0997">Cell inner membrane</keyword>
<dbReference type="PANTHER" id="PTHR43117">
    <property type="entry name" value="OSMOPROTECTANT IMPORT ATP-BINDING PROTEIN OSMV"/>
    <property type="match status" value="1"/>
</dbReference>
<dbReference type="InterPro" id="IPR000644">
    <property type="entry name" value="CBS_dom"/>
</dbReference>
<evidence type="ECO:0000256" key="6">
    <source>
        <dbReference type="PROSITE-ProRule" id="PRU00703"/>
    </source>
</evidence>
<feature type="domain" description="CBS" evidence="9">
    <location>
        <begin position="316"/>
        <end position="370"/>
    </location>
</feature>
<dbReference type="InterPro" id="IPR046342">
    <property type="entry name" value="CBS_dom_sf"/>
</dbReference>
<dbReference type="SUPFAM" id="SSF54631">
    <property type="entry name" value="CBS-domain pair"/>
    <property type="match status" value="1"/>
</dbReference>
<dbReference type="InterPro" id="IPR003593">
    <property type="entry name" value="AAA+_ATPase"/>
</dbReference>
<gene>
    <name evidence="10" type="ORF">ZBT109_2153</name>
</gene>
<dbReference type="KEGG" id="zpl:ZBT109_2153"/>
<evidence type="ECO:0000256" key="7">
    <source>
        <dbReference type="RuleBase" id="RU369116"/>
    </source>
</evidence>
<sequence>MIELDSLTKQFRQKQGLTTAVDHVNMTVKSGEMCVFLGPSGCGKTTTLKMINRLIEPTSGRILIDGNDTRGIDKVELRRSLGYVIQQVGLFPNMTIKDNIMVVPKLLGWDKKRMHERACELMSMVALEPSRYLSRYPNELSGGQQQRIGVIRALAADPPLLLMDEPFGAIDPINRSAIQDEFLMMQRQLRKTVIMVSHDIDEALKLADKIAMFRDGRLVQFSTPDELLARPADEFVATFTGGDSTLKRLLLVAAGDAVSEPISVSRSTLIADVRRLMDDHERRHIVIVDEHGKAQGQVRRQDIKGVLEDRPVGDYRQPLAVTSQWDDNLRVLLSRMYEYNIDWVPVQDENERFIGEISQDSIIALLSTQR</sequence>
<keyword evidence="4 7" id="KW-0547">Nucleotide-binding</keyword>
<protein>
    <recommendedName>
        <fullName evidence="7">Quaternary amine transport ATP-binding protein</fullName>
        <ecNumber evidence="7">7.6.2.9</ecNumber>
    </recommendedName>
</protein>
<evidence type="ECO:0000256" key="4">
    <source>
        <dbReference type="ARBA" id="ARBA00022741"/>
    </source>
</evidence>
<evidence type="ECO:0000259" key="9">
    <source>
        <dbReference type="PROSITE" id="PS51371"/>
    </source>
</evidence>
<keyword evidence="7" id="KW-1003">Cell membrane</keyword>
<evidence type="ECO:0000256" key="5">
    <source>
        <dbReference type="ARBA" id="ARBA00022840"/>
    </source>
</evidence>
<name>A0A348HGY8_9GAMM</name>
<dbReference type="GO" id="GO:0006970">
    <property type="term" value="P:response to osmotic stress"/>
    <property type="evidence" value="ECO:0007669"/>
    <property type="project" value="UniProtKB-ARBA"/>
</dbReference>
<evidence type="ECO:0000256" key="2">
    <source>
        <dbReference type="ARBA" id="ARBA00022448"/>
    </source>
</evidence>
<dbReference type="GO" id="GO:0005886">
    <property type="term" value="C:plasma membrane"/>
    <property type="evidence" value="ECO:0007669"/>
    <property type="project" value="UniProtKB-SubCell"/>
</dbReference>
<dbReference type="GO" id="GO:0006865">
    <property type="term" value="P:amino acid transport"/>
    <property type="evidence" value="ECO:0007669"/>
    <property type="project" value="UniProtKB-UniRule"/>
</dbReference>
<dbReference type="InterPro" id="IPR003439">
    <property type="entry name" value="ABC_transporter-like_ATP-bd"/>
</dbReference>
<keyword evidence="2 7" id="KW-0813">Transport</keyword>
<dbReference type="STRING" id="1123510.GCA_000620025_00741"/>
<dbReference type="Pfam" id="PF00005">
    <property type="entry name" value="ABC_tran"/>
    <property type="match status" value="1"/>
</dbReference>
<dbReference type="EMBL" id="AP018933">
    <property type="protein sequence ID" value="BBG30890.1"/>
    <property type="molecule type" value="Genomic_DNA"/>
</dbReference>
<keyword evidence="11" id="KW-1185">Reference proteome</keyword>
<dbReference type="Proteomes" id="UP000267342">
    <property type="component" value="Chromosome"/>
</dbReference>
<evidence type="ECO:0000313" key="11">
    <source>
        <dbReference type="Proteomes" id="UP000267342"/>
    </source>
</evidence>